<proteinExistence type="predicted"/>
<evidence type="ECO:0000313" key="4">
    <source>
        <dbReference type="Proteomes" id="UP000233375"/>
    </source>
</evidence>
<feature type="compositionally biased region" description="Polar residues" evidence="1">
    <location>
        <begin position="116"/>
        <end position="125"/>
    </location>
</feature>
<dbReference type="AlphaFoldDB" id="A0A2N0Z2Y9"/>
<accession>A0A2N0Z2Y9</accession>
<dbReference type="InterPro" id="IPR015020">
    <property type="entry name" value="Rv2525c-like_Glyco_Hydro-like"/>
</dbReference>
<evidence type="ECO:0000256" key="1">
    <source>
        <dbReference type="SAM" id="MobiDB-lite"/>
    </source>
</evidence>
<feature type="domain" description="Rv2525c-like glycoside hydrolase-like" evidence="2">
    <location>
        <begin position="8"/>
        <end position="114"/>
    </location>
</feature>
<name>A0A2N0Z2Y9_9BACI</name>
<dbReference type="Pfam" id="PF08924">
    <property type="entry name" value="Rv2525c_GlyHyd-like"/>
    <property type="match status" value="1"/>
</dbReference>
<keyword evidence="4" id="KW-1185">Reference proteome</keyword>
<feature type="region of interest" description="Disordered" evidence="1">
    <location>
        <begin position="116"/>
        <end position="136"/>
    </location>
</feature>
<gene>
    <name evidence="3" type="ORF">CWS01_09700</name>
</gene>
<dbReference type="SUPFAM" id="SSF51445">
    <property type="entry name" value="(Trans)glycosidases"/>
    <property type="match status" value="1"/>
</dbReference>
<protein>
    <recommendedName>
        <fullName evidence="2">Rv2525c-like glycoside hydrolase-like domain-containing protein</fullName>
    </recommendedName>
</protein>
<dbReference type="InterPro" id="IPR017853">
    <property type="entry name" value="GH"/>
</dbReference>
<organism evidence="3 4">
    <name type="scientific">Niallia nealsonii</name>
    <dbReference type="NCBI Taxonomy" id="115979"/>
    <lineage>
        <taxon>Bacteria</taxon>
        <taxon>Bacillati</taxon>
        <taxon>Bacillota</taxon>
        <taxon>Bacilli</taxon>
        <taxon>Bacillales</taxon>
        <taxon>Bacillaceae</taxon>
        <taxon>Niallia</taxon>
    </lineage>
</organism>
<evidence type="ECO:0000259" key="2">
    <source>
        <dbReference type="Pfam" id="PF08924"/>
    </source>
</evidence>
<dbReference type="Gene3D" id="3.20.20.80">
    <property type="entry name" value="Glycosidases"/>
    <property type="match status" value="1"/>
</dbReference>
<sequence>MIHSKDDKILLIYNASQDATVYENGKSEAQKAIDLAKELHVPDGVAIFADIEPTYPVTSAFIEGQYEKMSSSDYKPGIYGIFDGGQSLTEVFNAAADNQNDIKDTTYLWSASPNIGITTQKNAPDSNVDAPKDSLA</sequence>
<dbReference type="Proteomes" id="UP000233375">
    <property type="component" value="Unassembled WGS sequence"/>
</dbReference>
<dbReference type="RefSeq" id="WP_101176996.1">
    <property type="nucleotide sequence ID" value="NZ_PISE01000018.1"/>
</dbReference>
<reference evidence="3 4" key="1">
    <citation type="journal article" date="2003" name="Int. J. Syst. Evol. Microbiol.">
        <title>Bacillus nealsonii sp. nov., isolated from a spacecraft-assembly facility, whose spores are gamma-radiation resistant.</title>
        <authorList>
            <person name="Venkateswaran K."/>
            <person name="Kempf M."/>
            <person name="Chen F."/>
            <person name="Satomi M."/>
            <person name="Nicholson W."/>
            <person name="Kern R."/>
        </authorList>
    </citation>
    <scope>NUCLEOTIDE SEQUENCE [LARGE SCALE GENOMIC DNA]</scope>
    <source>
        <strain evidence="3 4">FO-92</strain>
    </source>
</reference>
<dbReference type="EMBL" id="PISE01000018">
    <property type="protein sequence ID" value="PKG23883.1"/>
    <property type="molecule type" value="Genomic_DNA"/>
</dbReference>
<comment type="caution">
    <text evidence="3">The sequence shown here is derived from an EMBL/GenBank/DDBJ whole genome shotgun (WGS) entry which is preliminary data.</text>
</comment>
<evidence type="ECO:0000313" key="3">
    <source>
        <dbReference type="EMBL" id="PKG23883.1"/>
    </source>
</evidence>